<dbReference type="EMBL" id="JXNU01000003">
    <property type="protein sequence ID" value="KKF36311.1"/>
    <property type="molecule type" value="Genomic_DNA"/>
</dbReference>
<reference evidence="3 4" key="1">
    <citation type="submission" date="2015-01" db="EMBL/GenBank/DDBJ databases">
        <title>Erwinia tracheiphila.</title>
        <authorList>
            <person name="Shapiro L.R."/>
        </authorList>
    </citation>
    <scope>NUCLEOTIDE SEQUENCE [LARGE SCALE GENOMIC DNA]</scope>
    <source>
        <strain evidence="3 4">BuffGH</strain>
    </source>
</reference>
<dbReference type="InterPro" id="IPR041329">
    <property type="entry name" value="YubB_C"/>
</dbReference>
<evidence type="ECO:0000259" key="2">
    <source>
        <dbReference type="Pfam" id="PF18406"/>
    </source>
</evidence>
<organism evidence="3 4">
    <name type="scientific">Erwinia tracheiphila</name>
    <dbReference type="NCBI Taxonomy" id="65700"/>
    <lineage>
        <taxon>Bacteria</taxon>
        <taxon>Pseudomonadati</taxon>
        <taxon>Pseudomonadota</taxon>
        <taxon>Gammaproteobacteria</taxon>
        <taxon>Enterobacterales</taxon>
        <taxon>Erwiniaceae</taxon>
        <taxon>Erwinia</taxon>
    </lineage>
</organism>
<name>A0A0M2KH69_9GAMM</name>
<dbReference type="InterPro" id="IPR009694">
    <property type="entry name" value="DUF1281"/>
</dbReference>
<evidence type="ECO:0000313" key="3">
    <source>
        <dbReference type="EMBL" id="KKF36311.1"/>
    </source>
</evidence>
<dbReference type="Gene3D" id="1.10.3530.10">
    <property type="entry name" value="Api92-like"/>
    <property type="match status" value="1"/>
</dbReference>
<feature type="domain" description="DUF1281" evidence="1">
    <location>
        <begin position="30"/>
        <end position="206"/>
    </location>
</feature>
<proteinExistence type="predicted"/>
<dbReference type="AlphaFoldDB" id="A0A0M2KH69"/>
<dbReference type="Gene3D" id="3.30.70.1270">
    <property type="entry name" value="Api92-like domains"/>
    <property type="match status" value="1"/>
</dbReference>
<dbReference type="RefSeq" id="WP_016190734.1">
    <property type="nucleotide sequence ID" value="NZ_CP089932.1"/>
</dbReference>
<dbReference type="Proteomes" id="UP000033924">
    <property type="component" value="Unassembled WGS sequence"/>
</dbReference>
<sequence length="311" mass="34511">MSEWCQNRFEITGKSVCIDVLLQWINGADTPRYRHAILQSIQLFLTGCAGILKPVRTVSYMPFQGLVRHGVGQSTAANLAFEQWLELLQKDVALDTETIRRIDRLYHQSGLGALKWENIPQVSRDIMAMLMKRQYADWFGLAGMNDEPDAAACWERLREYPERSQPCDMLMVIPTRLATELNGSGGLLAGISTTVSFYSRIYGMEWPAGHNVNLHRHATNGLTLRLDSPWYPPSGEVVAGISALFECEVRHTYSEPASGLSGYDCYDLGAHVDGHPGLPVDTLQSAPALYLVSSEQPHPGPETAGYSEVRG</sequence>
<keyword evidence="4" id="KW-1185">Reference proteome</keyword>
<evidence type="ECO:0000313" key="4">
    <source>
        <dbReference type="Proteomes" id="UP000033924"/>
    </source>
</evidence>
<dbReference type="PATRIC" id="fig|65700.7.peg.3543"/>
<accession>A0A0M2KH69</accession>
<comment type="caution">
    <text evidence="3">The sequence shown here is derived from an EMBL/GenBank/DDBJ whole genome shotgun (WGS) entry which is preliminary data.</text>
</comment>
<gene>
    <name evidence="3" type="ORF">SY86_14090</name>
</gene>
<protein>
    <submittedName>
        <fullName evidence="3">Uncharacterized protein</fullName>
    </submittedName>
</protein>
<feature type="domain" description="YubB ferredoxin-like" evidence="2">
    <location>
        <begin position="209"/>
        <end position="273"/>
    </location>
</feature>
<dbReference type="Pfam" id="PF18406">
    <property type="entry name" value="DUF1281_C"/>
    <property type="match status" value="1"/>
</dbReference>
<dbReference type="Pfam" id="PF06924">
    <property type="entry name" value="DUF1281"/>
    <property type="match status" value="1"/>
</dbReference>
<dbReference type="InterPro" id="IPR023136">
    <property type="entry name" value="Api92-like_dom_sf"/>
</dbReference>
<evidence type="ECO:0000259" key="1">
    <source>
        <dbReference type="Pfam" id="PF06924"/>
    </source>
</evidence>
<dbReference type="STRING" id="65700.SY86_14090"/>
<dbReference type="SUPFAM" id="SSF160940">
    <property type="entry name" value="Api92-like"/>
    <property type="match status" value="1"/>
</dbReference>